<feature type="transmembrane region" description="Helical" evidence="3">
    <location>
        <begin position="424"/>
        <end position="450"/>
    </location>
</feature>
<evidence type="ECO:0000313" key="6">
    <source>
        <dbReference type="Proteomes" id="UP001370758"/>
    </source>
</evidence>
<organism evidence="5 6">
    <name type="scientific">Arthrobotrys musiformis</name>
    <dbReference type="NCBI Taxonomy" id="47236"/>
    <lineage>
        <taxon>Eukaryota</taxon>
        <taxon>Fungi</taxon>
        <taxon>Dikarya</taxon>
        <taxon>Ascomycota</taxon>
        <taxon>Pezizomycotina</taxon>
        <taxon>Orbiliomycetes</taxon>
        <taxon>Orbiliales</taxon>
        <taxon>Orbiliaceae</taxon>
        <taxon>Arthrobotrys</taxon>
    </lineage>
</organism>
<dbReference type="InterPro" id="IPR001461">
    <property type="entry name" value="Aspartic_peptidase_A1"/>
</dbReference>
<keyword evidence="3" id="KW-0812">Transmembrane</keyword>
<keyword evidence="3" id="KW-0472">Membrane</keyword>
<dbReference type="PROSITE" id="PS51767">
    <property type="entry name" value="PEPTIDASE_A1"/>
    <property type="match status" value="1"/>
</dbReference>
<proteinExistence type="inferred from homology"/>
<feature type="compositionally biased region" description="Basic and acidic residues" evidence="2">
    <location>
        <begin position="466"/>
        <end position="483"/>
    </location>
</feature>
<dbReference type="InterPro" id="IPR021109">
    <property type="entry name" value="Peptidase_aspartic_dom_sf"/>
</dbReference>
<evidence type="ECO:0000256" key="1">
    <source>
        <dbReference type="ARBA" id="ARBA00007447"/>
    </source>
</evidence>
<dbReference type="PANTHER" id="PTHR47966:SF73">
    <property type="entry name" value="PEPTIDASE A1 DOMAIN-CONTAINING PROTEIN"/>
    <property type="match status" value="1"/>
</dbReference>
<sequence>MDARVTERQTSTQEGVIVLDNLKLQRYGDWPYGFFVNISIGVPPQEVIVQLTGGGITWVPDSETQCIRETLKCEIIHSYGAYNQSLSDTSRFIPIDGGFRSKTTIEGHFIYDTLLWGGIQMGGFPFLATTVFSDVPQLGLGASPRHFSYLTKDTDAYKFEGKSLGTLQAIFDARRIGVMGFAMYYDAYEVNSSQIMLGAIDTEKYEAPIVTYTQETQKEVGRFTTRRFSFSRYIGDDKTVEIDNLKTAIALGDSNIRFPDFIQNLILVAMNASQSNVGWYVNCEAAEKLDLSLDFEFDDINITLTAKDLIGRIEERTEAQEDLECRVFLDTLEYGGELLDEESADIYLGIPFLRVAYVWLDYQNNQTSLAKARQRIAISNIVKIEKGGITTTLAKQNFTSVRNGTGEGPPPGGGNGDGSSKPPVAAIAGGSVGGIVVLGAIGYLAFVFWLRKRKQPEIPLVPMGELEGRQKFELGPDHGKSELPDGGQELYRRELPADHEYPTELPG</sequence>
<keyword evidence="6" id="KW-1185">Reference proteome</keyword>
<evidence type="ECO:0000259" key="4">
    <source>
        <dbReference type="PROSITE" id="PS51767"/>
    </source>
</evidence>
<evidence type="ECO:0000256" key="3">
    <source>
        <dbReference type="SAM" id="Phobius"/>
    </source>
</evidence>
<evidence type="ECO:0000256" key="2">
    <source>
        <dbReference type="SAM" id="MobiDB-lite"/>
    </source>
</evidence>
<comment type="caution">
    <text evidence="5">The sequence shown here is derived from an EMBL/GenBank/DDBJ whole genome shotgun (WGS) entry which is preliminary data.</text>
</comment>
<keyword evidence="3" id="KW-1133">Transmembrane helix</keyword>
<dbReference type="GO" id="GO:0006508">
    <property type="term" value="P:proteolysis"/>
    <property type="evidence" value="ECO:0007669"/>
    <property type="project" value="InterPro"/>
</dbReference>
<feature type="region of interest" description="Disordered" evidence="2">
    <location>
        <begin position="465"/>
        <end position="507"/>
    </location>
</feature>
<dbReference type="Pfam" id="PF00026">
    <property type="entry name" value="Asp"/>
    <property type="match status" value="1"/>
</dbReference>
<comment type="similarity">
    <text evidence="1">Belongs to the peptidase A1 family.</text>
</comment>
<feature type="compositionally biased region" description="Basic and acidic residues" evidence="2">
    <location>
        <begin position="490"/>
        <end position="507"/>
    </location>
</feature>
<dbReference type="CDD" id="cd12087">
    <property type="entry name" value="TM_EGFR-like"/>
    <property type="match status" value="1"/>
</dbReference>
<dbReference type="Gene3D" id="2.40.70.10">
    <property type="entry name" value="Acid Proteases"/>
    <property type="match status" value="2"/>
</dbReference>
<evidence type="ECO:0000313" key="5">
    <source>
        <dbReference type="EMBL" id="KAK6505565.1"/>
    </source>
</evidence>
<name>A0AAV9WCJ5_9PEZI</name>
<dbReference type="EMBL" id="JAVHJL010000004">
    <property type="protein sequence ID" value="KAK6505565.1"/>
    <property type="molecule type" value="Genomic_DNA"/>
</dbReference>
<protein>
    <recommendedName>
        <fullName evidence="4">Peptidase A1 domain-containing protein</fullName>
    </recommendedName>
</protein>
<feature type="region of interest" description="Disordered" evidence="2">
    <location>
        <begin position="400"/>
        <end position="422"/>
    </location>
</feature>
<dbReference type="SUPFAM" id="SSF50630">
    <property type="entry name" value="Acid proteases"/>
    <property type="match status" value="1"/>
</dbReference>
<feature type="domain" description="Peptidase A1" evidence="4">
    <location>
        <begin position="34"/>
        <end position="370"/>
    </location>
</feature>
<dbReference type="Proteomes" id="UP001370758">
    <property type="component" value="Unassembled WGS sequence"/>
</dbReference>
<dbReference type="InterPro" id="IPR033121">
    <property type="entry name" value="PEPTIDASE_A1"/>
</dbReference>
<dbReference type="GO" id="GO:0004190">
    <property type="term" value="F:aspartic-type endopeptidase activity"/>
    <property type="evidence" value="ECO:0007669"/>
    <property type="project" value="InterPro"/>
</dbReference>
<reference evidence="5 6" key="1">
    <citation type="submission" date="2023-08" db="EMBL/GenBank/DDBJ databases">
        <authorList>
            <person name="Palmer J.M."/>
        </authorList>
    </citation>
    <scope>NUCLEOTIDE SEQUENCE [LARGE SCALE GENOMIC DNA]</scope>
    <source>
        <strain evidence="5 6">TWF481</strain>
    </source>
</reference>
<accession>A0AAV9WCJ5</accession>
<dbReference type="AlphaFoldDB" id="A0AAV9WCJ5"/>
<gene>
    <name evidence="5" type="ORF">TWF481_007459</name>
</gene>
<dbReference type="PANTHER" id="PTHR47966">
    <property type="entry name" value="BETA-SITE APP-CLEAVING ENZYME, ISOFORM A-RELATED"/>
    <property type="match status" value="1"/>
</dbReference>